<dbReference type="EMBL" id="RAHX01000001">
    <property type="protein sequence ID" value="RJY08573.1"/>
    <property type="molecule type" value="Genomic_DNA"/>
</dbReference>
<sequence length="76" mass="8274">MLFAGETTSEPEWLIGISQESETRFMIARLSQDILAYDIRIGWAETMSDGSNVFTETSSGTCRINGSENGPAGNPK</sequence>
<feature type="compositionally biased region" description="Polar residues" evidence="1">
    <location>
        <begin position="50"/>
        <end position="68"/>
    </location>
</feature>
<organism evidence="2 3">
    <name type="scientific">Aurantiacibacter aquimixticola</name>
    <dbReference type="NCBI Taxonomy" id="1958945"/>
    <lineage>
        <taxon>Bacteria</taxon>
        <taxon>Pseudomonadati</taxon>
        <taxon>Pseudomonadota</taxon>
        <taxon>Alphaproteobacteria</taxon>
        <taxon>Sphingomonadales</taxon>
        <taxon>Erythrobacteraceae</taxon>
        <taxon>Aurantiacibacter</taxon>
    </lineage>
</organism>
<comment type="caution">
    <text evidence="2">The sequence shown here is derived from an EMBL/GenBank/DDBJ whole genome shotgun (WGS) entry which is preliminary data.</text>
</comment>
<gene>
    <name evidence="2" type="ORF">D6201_03625</name>
</gene>
<evidence type="ECO:0000256" key="1">
    <source>
        <dbReference type="SAM" id="MobiDB-lite"/>
    </source>
</evidence>
<evidence type="ECO:0000313" key="3">
    <source>
        <dbReference type="Proteomes" id="UP000285232"/>
    </source>
</evidence>
<evidence type="ECO:0000313" key="2">
    <source>
        <dbReference type="EMBL" id="RJY08573.1"/>
    </source>
</evidence>
<name>A0A419RRZ2_9SPHN</name>
<dbReference type="Proteomes" id="UP000285232">
    <property type="component" value="Unassembled WGS sequence"/>
</dbReference>
<dbReference type="AlphaFoldDB" id="A0A419RRZ2"/>
<reference evidence="2 3" key="1">
    <citation type="journal article" date="2017" name="Int. J. Syst. Evol. Microbiol.">
        <title>Erythrobacter aquimixticola sp. nov., isolated from the junction between the ocean and a freshwater spring.</title>
        <authorList>
            <person name="Park S."/>
            <person name="Jung Y.T."/>
            <person name="Choi S.J."/>
            <person name="Yoon J.H."/>
        </authorList>
    </citation>
    <scope>NUCLEOTIDE SEQUENCE [LARGE SCALE GENOMIC DNA]</scope>
    <source>
        <strain evidence="2 3">JSSK-14</strain>
    </source>
</reference>
<proteinExistence type="predicted"/>
<protein>
    <submittedName>
        <fullName evidence="2">Uncharacterized protein</fullName>
    </submittedName>
</protein>
<feature type="region of interest" description="Disordered" evidence="1">
    <location>
        <begin position="50"/>
        <end position="76"/>
    </location>
</feature>
<keyword evidence="3" id="KW-1185">Reference proteome</keyword>
<accession>A0A419RRZ2</accession>